<dbReference type="EMBL" id="LAZR01004283">
    <property type="protein sequence ID" value="KKN10037.1"/>
    <property type="molecule type" value="Genomic_DNA"/>
</dbReference>
<proteinExistence type="predicted"/>
<protein>
    <submittedName>
        <fullName evidence="1">Uncharacterized protein</fullName>
    </submittedName>
</protein>
<organism evidence="1">
    <name type="scientific">marine sediment metagenome</name>
    <dbReference type="NCBI Taxonomy" id="412755"/>
    <lineage>
        <taxon>unclassified sequences</taxon>
        <taxon>metagenomes</taxon>
        <taxon>ecological metagenomes</taxon>
    </lineage>
</organism>
<comment type="caution">
    <text evidence="1">The sequence shown here is derived from an EMBL/GenBank/DDBJ whole genome shotgun (WGS) entry which is preliminary data.</text>
</comment>
<sequence>MVNSIRVQLGKAQRIFNPMDDYHIFEFIDKFETVVYAYLEVYNHKNRHRLNIKTRKNLGVACDLTLGHYYSSKDPPEMIYT</sequence>
<evidence type="ECO:0000313" key="1">
    <source>
        <dbReference type="EMBL" id="KKN10037.1"/>
    </source>
</evidence>
<gene>
    <name evidence="1" type="ORF">LCGC14_1040640</name>
</gene>
<reference evidence="1" key="1">
    <citation type="journal article" date="2015" name="Nature">
        <title>Complex archaea that bridge the gap between prokaryotes and eukaryotes.</title>
        <authorList>
            <person name="Spang A."/>
            <person name="Saw J.H."/>
            <person name="Jorgensen S.L."/>
            <person name="Zaremba-Niedzwiedzka K."/>
            <person name="Martijn J."/>
            <person name="Lind A.E."/>
            <person name="van Eijk R."/>
            <person name="Schleper C."/>
            <person name="Guy L."/>
            <person name="Ettema T.J."/>
        </authorList>
    </citation>
    <scope>NUCLEOTIDE SEQUENCE</scope>
</reference>
<name>A0A0F9NDH6_9ZZZZ</name>
<dbReference type="AlphaFoldDB" id="A0A0F9NDH6"/>
<accession>A0A0F9NDH6</accession>